<gene>
    <name evidence="3" type="ORF">P280DRAFT_183289</name>
</gene>
<keyword evidence="2" id="KW-0472">Membrane</keyword>
<reference evidence="3" key="1">
    <citation type="journal article" date="2020" name="Stud. Mycol.">
        <title>101 Dothideomycetes genomes: a test case for predicting lifestyles and emergence of pathogens.</title>
        <authorList>
            <person name="Haridas S."/>
            <person name="Albert R."/>
            <person name="Binder M."/>
            <person name="Bloem J."/>
            <person name="Labutti K."/>
            <person name="Salamov A."/>
            <person name="Andreopoulos B."/>
            <person name="Baker S."/>
            <person name="Barry K."/>
            <person name="Bills G."/>
            <person name="Bluhm B."/>
            <person name="Cannon C."/>
            <person name="Castanera R."/>
            <person name="Culley D."/>
            <person name="Daum C."/>
            <person name="Ezra D."/>
            <person name="Gonzalez J."/>
            <person name="Henrissat B."/>
            <person name="Kuo A."/>
            <person name="Liang C."/>
            <person name="Lipzen A."/>
            <person name="Lutzoni F."/>
            <person name="Magnuson J."/>
            <person name="Mondo S."/>
            <person name="Nolan M."/>
            <person name="Ohm R."/>
            <person name="Pangilinan J."/>
            <person name="Park H.-J."/>
            <person name="Ramirez L."/>
            <person name="Alfaro M."/>
            <person name="Sun H."/>
            <person name="Tritt A."/>
            <person name="Yoshinaga Y."/>
            <person name="Zwiers L.-H."/>
            <person name="Turgeon B."/>
            <person name="Goodwin S."/>
            <person name="Spatafora J."/>
            <person name="Crous P."/>
            <person name="Grigoriev I."/>
        </authorList>
    </citation>
    <scope>NUCLEOTIDE SEQUENCE</scope>
    <source>
        <strain evidence="3">CBS 473.64</strain>
    </source>
</reference>
<feature type="transmembrane region" description="Helical" evidence="2">
    <location>
        <begin position="158"/>
        <end position="182"/>
    </location>
</feature>
<keyword evidence="2" id="KW-0812">Transmembrane</keyword>
<dbReference type="Proteomes" id="UP000799753">
    <property type="component" value="Unassembled WGS sequence"/>
</dbReference>
<feature type="compositionally biased region" description="Polar residues" evidence="1">
    <location>
        <begin position="238"/>
        <end position="248"/>
    </location>
</feature>
<organism evidence="3 4">
    <name type="scientific">Massarina eburnea CBS 473.64</name>
    <dbReference type="NCBI Taxonomy" id="1395130"/>
    <lineage>
        <taxon>Eukaryota</taxon>
        <taxon>Fungi</taxon>
        <taxon>Dikarya</taxon>
        <taxon>Ascomycota</taxon>
        <taxon>Pezizomycotina</taxon>
        <taxon>Dothideomycetes</taxon>
        <taxon>Pleosporomycetidae</taxon>
        <taxon>Pleosporales</taxon>
        <taxon>Massarineae</taxon>
        <taxon>Massarinaceae</taxon>
        <taxon>Massarina</taxon>
    </lineage>
</organism>
<dbReference type="OrthoDB" id="3692311at2759"/>
<proteinExistence type="predicted"/>
<name>A0A6A6SER8_9PLEO</name>
<keyword evidence="2" id="KW-1133">Transmembrane helix</keyword>
<evidence type="ECO:0008006" key="5">
    <source>
        <dbReference type="Google" id="ProtNLM"/>
    </source>
</evidence>
<feature type="region of interest" description="Disordered" evidence="1">
    <location>
        <begin position="262"/>
        <end position="318"/>
    </location>
</feature>
<evidence type="ECO:0000313" key="4">
    <source>
        <dbReference type="Proteomes" id="UP000799753"/>
    </source>
</evidence>
<accession>A0A6A6SER8</accession>
<feature type="region of interest" description="Disordered" evidence="1">
    <location>
        <begin position="216"/>
        <end position="248"/>
    </location>
</feature>
<evidence type="ECO:0000256" key="1">
    <source>
        <dbReference type="SAM" id="MobiDB-lite"/>
    </source>
</evidence>
<protein>
    <recommendedName>
        <fullName evidence="5">Mid2 domain-containing protein</fullName>
    </recommendedName>
</protein>
<sequence>MAFETTSISRRATPNFPFDPTCPNNSKWYACGTQSASKFVGCCAIDPCGLSTGCTISNLQPVSFNGSLWGTPEFPPDPDCGGATDIKPYSCTSDDKQNTFWGCCKSIPCNGKAPSCPDGDFSAAFLKTDQQFAAYNETSVDSGTNGEAKDSGGSPVGVIVGAVVGGAVAIATIAAILIFLLCRRRKRSKKGSDSAENTTNTPGYADNKMEYRASALSDAPPTYQSPLQSPNPYDLSPATANPQNHKGYQQVAQAPIELSGESWTERVSELPVDSKATDSAMGPAEMPSPDPSQEGLAIQNPDNERKTHMSGTWGESSR</sequence>
<feature type="compositionally biased region" description="Polar residues" evidence="1">
    <location>
        <begin position="222"/>
        <end position="231"/>
    </location>
</feature>
<evidence type="ECO:0000313" key="3">
    <source>
        <dbReference type="EMBL" id="KAF2644908.1"/>
    </source>
</evidence>
<feature type="compositionally biased region" description="Polar residues" evidence="1">
    <location>
        <begin position="309"/>
        <end position="318"/>
    </location>
</feature>
<dbReference type="EMBL" id="MU006778">
    <property type="protein sequence ID" value="KAF2644908.1"/>
    <property type="molecule type" value="Genomic_DNA"/>
</dbReference>
<evidence type="ECO:0000256" key="2">
    <source>
        <dbReference type="SAM" id="Phobius"/>
    </source>
</evidence>
<dbReference type="AlphaFoldDB" id="A0A6A6SER8"/>
<keyword evidence="4" id="KW-1185">Reference proteome</keyword>